<accession>A0ACC0CNW6</accession>
<sequence>MGLYTKLPEDIQEVDVIVAGGGATGCIVASRLADADPELSILVIESGINNYNDPMVVHPAYFYSHIIPGAKYALTHQGPKSEHLAGRQASLPVGHILGGGSSVNMVLYSRAQRSDYEAWKTPGWSPDEMLAYMNKTETYHGPDPEGRHGHNGPIQVSPSKFRSHRLMDDFMAAFNKVGYRELEDINKMGPTNGAMRTMSYIDPEGRRQDTAHMYLHPRLRDDKHPNLHVLVESQVERVLIENQKAVGVVYRPNPQYQPGGSSRTVKAKRMVIMNCGALGTPPVLERSGVGNPKILERAGVPLKADVPGIGHDYEDHQGIMYPYKSILTPEETLDNFNALRVDHDVLIKNKDALLSWNSVDIQAKLRPTESEVAGLGEEFQEMWNRDFKNIPDKPMMILSPCGCFPGDPTTVSGQHFTLVGWNLYPSSRGHVHITGPGIDDPLDFNPGILSDPRGTDVKQHVWMYKKQLEIARRMEVFQGIAFDLPAFPSGSKALSIEVSDPVEEVNDIKYTAEDDKVLEQWIREHVNSIWHPMATCKMAPKENNGVVNPTLGVYGIQGLKIADISISPSNIGCNICNTSLAIAEKAADIFIQELGLGKH</sequence>
<name>A0ACC0CNW6_9PEZI</name>
<dbReference type="Proteomes" id="UP001497680">
    <property type="component" value="Unassembled WGS sequence"/>
</dbReference>
<dbReference type="EMBL" id="MU394381">
    <property type="protein sequence ID" value="KAI6082017.1"/>
    <property type="molecule type" value="Genomic_DNA"/>
</dbReference>
<organism evidence="1 2">
    <name type="scientific">Hypoxylon rubiginosum</name>
    <dbReference type="NCBI Taxonomy" id="110542"/>
    <lineage>
        <taxon>Eukaryota</taxon>
        <taxon>Fungi</taxon>
        <taxon>Dikarya</taxon>
        <taxon>Ascomycota</taxon>
        <taxon>Pezizomycotina</taxon>
        <taxon>Sordariomycetes</taxon>
        <taxon>Xylariomycetidae</taxon>
        <taxon>Xylariales</taxon>
        <taxon>Hypoxylaceae</taxon>
        <taxon>Hypoxylon</taxon>
    </lineage>
</organism>
<keyword evidence="2" id="KW-1185">Reference proteome</keyword>
<gene>
    <name evidence="1" type="ORF">F4821DRAFT_272799</name>
</gene>
<protein>
    <submittedName>
        <fullName evidence="1">Alcohol oxidase</fullName>
    </submittedName>
</protein>
<evidence type="ECO:0000313" key="2">
    <source>
        <dbReference type="Proteomes" id="UP001497680"/>
    </source>
</evidence>
<proteinExistence type="predicted"/>
<reference evidence="1 2" key="1">
    <citation type="journal article" date="2022" name="New Phytol.">
        <title>Ecological generalism drives hyperdiversity of secondary metabolite gene clusters in xylarialean endophytes.</title>
        <authorList>
            <person name="Franco M.E.E."/>
            <person name="Wisecaver J.H."/>
            <person name="Arnold A.E."/>
            <person name="Ju Y.M."/>
            <person name="Slot J.C."/>
            <person name="Ahrendt S."/>
            <person name="Moore L.P."/>
            <person name="Eastman K.E."/>
            <person name="Scott K."/>
            <person name="Konkel Z."/>
            <person name="Mondo S.J."/>
            <person name="Kuo A."/>
            <person name="Hayes R.D."/>
            <person name="Haridas S."/>
            <person name="Andreopoulos B."/>
            <person name="Riley R."/>
            <person name="LaButti K."/>
            <person name="Pangilinan J."/>
            <person name="Lipzen A."/>
            <person name="Amirebrahimi M."/>
            <person name="Yan J."/>
            <person name="Adam C."/>
            <person name="Keymanesh K."/>
            <person name="Ng V."/>
            <person name="Louie K."/>
            <person name="Northen T."/>
            <person name="Drula E."/>
            <person name="Henrissat B."/>
            <person name="Hsieh H.M."/>
            <person name="Youens-Clark K."/>
            <person name="Lutzoni F."/>
            <person name="Miadlikowska J."/>
            <person name="Eastwood D.C."/>
            <person name="Hamelin R.C."/>
            <person name="Grigoriev I.V."/>
            <person name="U'Ren J.M."/>
        </authorList>
    </citation>
    <scope>NUCLEOTIDE SEQUENCE [LARGE SCALE GENOMIC DNA]</scope>
    <source>
        <strain evidence="1 2">ER1909</strain>
    </source>
</reference>
<comment type="caution">
    <text evidence="1">The sequence shown here is derived from an EMBL/GenBank/DDBJ whole genome shotgun (WGS) entry which is preliminary data.</text>
</comment>
<evidence type="ECO:0000313" key="1">
    <source>
        <dbReference type="EMBL" id="KAI6082017.1"/>
    </source>
</evidence>